<dbReference type="Pfam" id="PF02687">
    <property type="entry name" value="FtsX"/>
    <property type="match status" value="1"/>
</dbReference>
<proteinExistence type="predicted"/>
<protein>
    <submittedName>
        <fullName evidence="8">Putative ABC transport system permease protein</fullName>
    </submittedName>
</protein>
<feature type="transmembrane region" description="Helical" evidence="6">
    <location>
        <begin position="144"/>
        <end position="171"/>
    </location>
</feature>
<comment type="subcellular location">
    <subcellularLocation>
        <location evidence="1">Cell membrane</location>
        <topology evidence="1">Multi-pass membrane protein</topology>
    </subcellularLocation>
</comment>
<reference evidence="8 9" key="1">
    <citation type="submission" date="2019-07" db="EMBL/GenBank/DDBJ databases">
        <title>R&amp;d 2014.</title>
        <authorList>
            <person name="Klenk H.-P."/>
        </authorList>
    </citation>
    <scope>NUCLEOTIDE SEQUENCE [LARGE SCALE GENOMIC DNA]</scope>
    <source>
        <strain evidence="8 9">DSM 43868</strain>
    </source>
</reference>
<dbReference type="AlphaFoldDB" id="A0A562IDL7"/>
<evidence type="ECO:0000259" key="7">
    <source>
        <dbReference type="Pfam" id="PF02687"/>
    </source>
</evidence>
<dbReference type="Proteomes" id="UP000319825">
    <property type="component" value="Unassembled WGS sequence"/>
</dbReference>
<evidence type="ECO:0000313" key="9">
    <source>
        <dbReference type="Proteomes" id="UP000319825"/>
    </source>
</evidence>
<evidence type="ECO:0000256" key="5">
    <source>
        <dbReference type="ARBA" id="ARBA00023136"/>
    </source>
</evidence>
<evidence type="ECO:0000313" key="8">
    <source>
        <dbReference type="EMBL" id="TWH69091.1"/>
    </source>
</evidence>
<sequence>MPALVSPALAADLAAADLGAAAGRPAFVDVQGNRLPLRVAATVEEFPLVDRGTERFVVLPWPDLAGGPHPLAPTGFVLAADPPAADADRAARVDEAALYRIAAEGQRRYQRQGAVTGGEPPLPPRVSTWSARRAQLGGAGVNGVLVFGFATGAAGGAALGLLALAFVVLAGARDRGQALSRLRTMGLSRRQWRGLVLVELAPLVLVSVLTGALVGALLPVLLTPVLGLGAFTGGAPVAIRFEPGLVTAGLGLAVLALGFAVTVETLNNRRLRLGEVLRLGEES</sequence>
<dbReference type="OrthoDB" id="3276748at2"/>
<evidence type="ECO:0000256" key="4">
    <source>
        <dbReference type="ARBA" id="ARBA00022989"/>
    </source>
</evidence>
<evidence type="ECO:0000256" key="6">
    <source>
        <dbReference type="SAM" id="Phobius"/>
    </source>
</evidence>
<feature type="transmembrane region" description="Helical" evidence="6">
    <location>
        <begin position="192"/>
        <end position="225"/>
    </location>
</feature>
<organism evidence="8 9">
    <name type="scientific">Micromonospora olivasterospora</name>
    <dbReference type="NCBI Taxonomy" id="1880"/>
    <lineage>
        <taxon>Bacteria</taxon>
        <taxon>Bacillati</taxon>
        <taxon>Actinomycetota</taxon>
        <taxon>Actinomycetes</taxon>
        <taxon>Micromonosporales</taxon>
        <taxon>Micromonosporaceae</taxon>
        <taxon>Micromonospora</taxon>
    </lineage>
</organism>
<name>A0A562IDL7_MICOL</name>
<dbReference type="GO" id="GO:0005886">
    <property type="term" value="C:plasma membrane"/>
    <property type="evidence" value="ECO:0007669"/>
    <property type="project" value="UniProtKB-SubCell"/>
</dbReference>
<evidence type="ECO:0000256" key="3">
    <source>
        <dbReference type="ARBA" id="ARBA00022692"/>
    </source>
</evidence>
<keyword evidence="4 6" id="KW-1133">Transmembrane helix</keyword>
<feature type="transmembrane region" description="Helical" evidence="6">
    <location>
        <begin position="245"/>
        <end position="263"/>
    </location>
</feature>
<dbReference type="InterPro" id="IPR003838">
    <property type="entry name" value="ABC3_permease_C"/>
</dbReference>
<feature type="domain" description="ABC3 transporter permease C-terminal" evidence="7">
    <location>
        <begin position="156"/>
        <end position="262"/>
    </location>
</feature>
<keyword evidence="9" id="KW-1185">Reference proteome</keyword>
<comment type="caution">
    <text evidence="8">The sequence shown here is derived from an EMBL/GenBank/DDBJ whole genome shotgun (WGS) entry which is preliminary data.</text>
</comment>
<keyword evidence="3 6" id="KW-0812">Transmembrane</keyword>
<keyword evidence="2" id="KW-1003">Cell membrane</keyword>
<keyword evidence="5 6" id="KW-0472">Membrane</keyword>
<evidence type="ECO:0000256" key="1">
    <source>
        <dbReference type="ARBA" id="ARBA00004651"/>
    </source>
</evidence>
<dbReference type="EMBL" id="VLKE01000001">
    <property type="protein sequence ID" value="TWH69091.1"/>
    <property type="molecule type" value="Genomic_DNA"/>
</dbReference>
<gene>
    <name evidence="8" type="ORF">JD77_04093</name>
</gene>
<accession>A0A562IDL7</accession>
<evidence type="ECO:0000256" key="2">
    <source>
        <dbReference type="ARBA" id="ARBA00022475"/>
    </source>
</evidence>